<dbReference type="Proteomes" id="UP000030106">
    <property type="component" value="Unassembled WGS sequence"/>
</dbReference>
<dbReference type="GO" id="GO:0050660">
    <property type="term" value="F:flavin adenine dinucleotide binding"/>
    <property type="evidence" value="ECO:0007669"/>
    <property type="project" value="InterPro"/>
</dbReference>
<keyword evidence="2" id="KW-0285">Flavoprotein</keyword>
<dbReference type="SUPFAM" id="SSF51905">
    <property type="entry name" value="FAD/NAD(P)-binding domain"/>
    <property type="match status" value="1"/>
</dbReference>
<dbReference type="Gene3D" id="3.50.50.60">
    <property type="entry name" value="FAD/NAD(P)-binding domain"/>
    <property type="match status" value="1"/>
</dbReference>
<keyword evidence="4" id="KW-0560">Oxidoreductase</keyword>
<dbReference type="Pfam" id="PF00743">
    <property type="entry name" value="FMO-like"/>
    <property type="match status" value="1"/>
</dbReference>
<proteinExistence type="inferred from homology"/>
<evidence type="ECO:0000313" key="5">
    <source>
        <dbReference type="EMBL" id="KGQ11693.1"/>
    </source>
</evidence>
<dbReference type="EMBL" id="ANFO01000186">
    <property type="protein sequence ID" value="KGQ11693.1"/>
    <property type="molecule type" value="Genomic_DNA"/>
</dbReference>
<sequence length="653" mass="73384">MQTGYLASAHVFGNHQVALEMGFHDAQEVETRTASQWAKENGSINGLAAAKQYHVTHPDDKLVIYESRPCLGGTWSVERLYPNLKTNNLLGTFEYPDFPLDAQAAKLQPAQDHIPGETVNAYLKAYARRFGIDGLIQFNTKVAVAEHQEETEQGGWVLTLENAKGTDAPTKVFARRLIAATGLTTDPIAPAFDGQETFGGPIFHVKEFPQYADTLKTAKSATVYGVGKAAWDVAYSYATSGVPVNWVIRGKHILTIIRSFLTFANRAFVAASGHGPVWLSTPRVSPFKLWLEKLAHTRVMTWFSPSIWSETDGFSWIQRFLHRTWLGRLVVNSVWQVIGSDVNDLVGYDKHPETAKLKAWIPIMYAATSLSILNYEKDMLELVRNGTIKVHIGEIERLGPGEVHLSDGTSFESDIMMAYSGWQQSPPVKFLPEGIEAELGLPHHRTDGEWDPETGKQAQLIKRADSEILAKLPILKNQPQFPNYTSITKRDGVVTTNAKPQTGYMLYRFLAPQSARLLRYHDVAFAGLMYNLSTMTTAHISGLWISAFLDGKLDNNPSAIAADAEAYEKLRYENVLHNRFGHWRHPVDWDLKSPCLVFDTLTYVGTLLRDLGLKTRRKSSLFREVFDAYGAEDYRNVNQEWEEVQTIKKENHV</sequence>
<dbReference type="AlphaFoldDB" id="A0A0A2VVS6"/>
<dbReference type="InterPro" id="IPR050346">
    <property type="entry name" value="FMO-like"/>
</dbReference>
<dbReference type="PANTHER" id="PTHR23023">
    <property type="entry name" value="DIMETHYLANILINE MONOOXYGENASE"/>
    <property type="match status" value="1"/>
</dbReference>
<dbReference type="InterPro" id="IPR020946">
    <property type="entry name" value="Flavin_mOase-like"/>
</dbReference>
<dbReference type="STRING" id="1245745.A0A0A2VVS6"/>
<reference evidence="5 6" key="1">
    <citation type="submission" date="2012-10" db="EMBL/GenBank/DDBJ databases">
        <title>Genome sequencing and analysis of entomopathogenic fungi Beauveria bassiana D1-5.</title>
        <authorList>
            <person name="Li Q."/>
            <person name="Wang L."/>
            <person name="Zhang Z."/>
            <person name="Wang Q."/>
            <person name="Ren J."/>
            <person name="Wang M."/>
            <person name="Xu W."/>
            <person name="Wang J."/>
            <person name="Lu Y."/>
            <person name="Du Q."/>
            <person name="Sun Z."/>
        </authorList>
    </citation>
    <scope>NUCLEOTIDE SEQUENCE [LARGE SCALE GENOMIC DNA]</scope>
    <source>
        <strain evidence="5 6">D1-5</strain>
    </source>
</reference>
<dbReference type="eggNOG" id="KOG1399">
    <property type="taxonomic scope" value="Eukaryota"/>
</dbReference>
<dbReference type="HOGENOM" id="CLU_019225_1_0_1"/>
<evidence type="ECO:0000256" key="1">
    <source>
        <dbReference type="ARBA" id="ARBA00009183"/>
    </source>
</evidence>
<accession>A0A0A2VVS6</accession>
<dbReference type="GO" id="GO:0004499">
    <property type="term" value="F:N,N-dimethylaniline monooxygenase activity"/>
    <property type="evidence" value="ECO:0007669"/>
    <property type="project" value="InterPro"/>
</dbReference>
<name>A0A0A2VVS6_BEABA</name>
<evidence type="ECO:0000256" key="2">
    <source>
        <dbReference type="ARBA" id="ARBA00022630"/>
    </source>
</evidence>
<evidence type="ECO:0000313" key="6">
    <source>
        <dbReference type="Proteomes" id="UP000030106"/>
    </source>
</evidence>
<dbReference type="GO" id="GO:0050661">
    <property type="term" value="F:NADP binding"/>
    <property type="evidence" value="ECO:0007669"/>
    <property type="project" value="InterPro"/>
</dbReference>
<evidence type="ECO:0000256" key="4">
    <source>
        <dbReference type="ARBA" id="ARBA00023002"/>
    </source>
</evidence>
<dbReference type="OrthoDB" id="2915840at2759"/>
<comment type="similarity">
    <text evidence="1">Belongs to the FMO family.</text>
</comment>
<dbReference type="InterPro" id="IPR036188">
    <property type="entry name" value="FAD/NAD-bd_sf"/>
</dbReference>
<keyword evidence="5" id="KW-0503">Monooxygenase</keyword>
<organism evidence="5 6">
    <name type="scientific">Beauveria bassiana D1-5</name>
    <dbReference type="NCBI Taxonomy" id="1245745"/>
    <lineage>
        <taxon>Eukaryota</taxon>
        <taxon>Fungi</taxon>
        <taxon>Dikarya</taxon>
        <taxon>Ascomycota</taxon>
        <taxon>Pezizomycotina</taxon>
        <taxon>Sordariomycetes</taxon>
        <taxon>Hypocreomycetidae</taxon>
        <taxon>Hypocreales</taxon>
        <taxon>Cordycipitaceae</taxon>
        <taxon>Beauveria</taxon>
    </lineage>
</organism>
<comment type="caution">
    <text evidence="5">The sequence shown here is derived from an EMBL/GenBank/DDBJ whole genome shotgun (WGS) entry which is preliminary data.</text>
</comment>
<gene>
    <name evidence="5" type="ORF">BBAD15_g2564</name>
</gene>
<evidence type="ECO:0000256" key="3">
    <source>
        <dbReference type="ARBA" id="ARBA00022827"/>
    </source>
</evidence>
<keyword evidence="3" id="KW-0274">FAD</keyword>
<protein>
    <submittedName>
        <fullName evidence="5">FAD-containing monooxygenase EthA</fullName>
    </submittedName>
</protein>